<feature type="transmembrane region" description="Helical" evidence="2">
    <location>
        <begin position="94"/>
        <end position="115"/>
    </location>
</feature>
<reference evidence="4 5" key="1">
    <citation type="submission" date="2012-01" db="EMBL/GenBank/DDBJ databases">
        <title>Complete sequence of Desulfotomaculum gibsoniae DSM 7213.</title>
        <authorList>
            <consortium name="US DOE Joint Genome Institute"/>
            <person name="Lucas S."/>
            <person name="Han J."/>
            <person name="Lapidus A."/>
            <person name="Cheng J.-F."/>
            <person name="Goodwin L."/>
            <person name="Pitluck S."/>
            <person name="Peters L."/>
            <person name="Ovchinnikova G."/>
            <person name="Teshima H."/>
            <person name="Detter J.C."/>
            <person name="Han C."/>
            <person name="Tapia R."/>
            <person name="Land M."/>
            <person name="Hauser L."/>
            <person name="Kyrpides N."/>
            <person name="Ivanova N."/>
            <person name="Pagani I."/>
            <person name="Parshina S."/>
            <person name="Plugge C."/>
            <person name="Muyzer G."/>
            <person name="Kuever J."/>
            <person name="Ivanova A."/>
            <person name="Nazina T."/>
            <person name="Klenk H.-P."/>
            <person name="Brambilla E."/>
            <person name="Spring S."/>
            <person name="Stams A.F."/>
            <person name="Woyke T."/>
        </authorList>
    </citation>
    <scope>NUCLEOTIDE SEQUENCE [LARGE SCALE GENOMIC DNA]</scope>
    <source>
        <strain evidence="4 5">DSM 7213</strain>
    </source>
</reference>
<dbReference type="HOGENOM" id="CLU_2044901_0_0_9"/>
<dbReference type="SUPFAM" id="SSF103481">
    <property type="entry name" value="Multidrug resistance efflux transporter EmrE"/>
    <property type="match status" value="2"/>
</dbReference>
<dbReference type="EMBL" id="CP003273">
    <property type="protein sequence ID" value="AGL00737.1"/>
    <property type="molecule type" value="Genomic_DNA"/>
</dbReference>
<dbReference type="AlphaFoldDB" id="R4KGE4"/>
<dbReference type="GO" id="GO:0016020">
    <property type="term" value="C:membrane"/>
    <property type="evidence" value="ECO:0007669"/>
    <property type="project" value="InterPro"/>
</dbReference>
<dbReference type="Proteomes" id="UP000013520">
    <property type="component" value="Chromosome"/>
</dbReference>
<dbReference type="STRING" id="767817.Desgi_1216"/>
<name>R4KGE4_9FIRM</name>
<dbReference type="PANTHER" id="PTHR22911">
    <property type="entry name" value="ACYL-MALONYL CONDENSING ENZYME-RELATED"/>
    <property type="match status" value="1"/>
</dbReference>
<feature type="transmembrane region" description="Helical" evidence="2">
    <location>
        <begin position="38"/>
        <end position="56"/>
    </location>
</feature>
<protein>
    <submittedName>
        <fullName evidence="4">Putative permease</fullName>
    </submittedName>
</protein>
<accession>R4KGE4</accession>
<keyword evidence="2" id="KW-1133">Transmembrane helix</keyword>
<evidence type="ECO:0000256" key="1">
    <source>
        <dbReference type="ARBA" id="ARBA00007362"/>
    </source>
</evidence>
<keyword evidence="2" id="KW-0812">Transmembrane</keyword>
<dbReference type="KEGG" id="dgi:Desgi_1216"/>
<evidence type="ECO:0000259" key="3">
    <source>
        <dbReference type="Pfam" id="PF00892"/>
    </source>
</evidence>
<feature type="transmembrane region" description="Helical" evidence="2">
    <location>
        <begin position="68"/>
        <end position="88"/>
    </location>
</feature>
<dbReference type="PANTHER" id="PTHR22911:SF76">
    <property type="entry name" value="EAMA DOMAIN-CONTAINING PROTEIN"/>
    <property type="match status" value="1"/>
</dbReference>
<comment type="similarity">
    <text evidence="1">Belongs to the EamA transporter family.</text>
</comment>
<keyword evidence="2" id="KW-0472">Membrane</keyword>
<keyword evidence="5" id="KW-1185">Reference proteome</keyword>
<feature type="transmembrane region" description="Helical" evidence="2">
    <location>
        <begin position="239"/>
        <end position="259"/>
    </location>
</feature>
<feature type="transmembrane region" description="Helical" evidence="2">
    <location>
        <begin position="265"/>
        <end position="282"/>
    </location>
</feature>
<feature type="transmembrane region" description="Helical" evidence="2">
    <location>
        <begin position="146"/>
        <end position="165"/>
    </location>
</feature>
<sequence length="290" mass="31234">MSQPIINPYLAVLLGVLAAAFSSIFTKAAEAPPLIIAFYRMAFTVLLLAPVTLVTGRRELRAVTLRDVLLACGAGIMLSLHFATWVTSLNYTSIASSTVLVTMQPLFVIAGGYLFYKERINLLGAAIALFGSVLVGISDFQVGGQALWGDFLAFLGAIFVAGYMLVGRGIRERLSLLPYIIMVYGSSMITLFLAAVIYQLPLVPYSPGTWLMFLLLAAVPTIMGHTVFNWALRYVKAAVVSVSILGESVGATILAYFIFHQVPTLLQVTGGLIIITGLVIFIKSTARLDS</sequence>
<feature type="transmembrane region" description="Helical" evidence="2">
    <location>
        <begin position="122"/>
        <end position="140"/>
    </location>
</feature>
<evidence type="ECO:0000256" key="2">
    <source>
        <dbReference type="SAM" id="Phobius"/>
    </source>
</evidence>
<gene>
    <name evidence="4" type="ORF">Desgi_1216</name>
</gene>
<dbReference type="eggNOG" id="COG0697">
    <property type="taxonomic scope" value="Bacteria"/>
</dbReference>
<proteinExistence type="inferred from homology"/>
<dbReference type="InterPro" id="IPR037185">
    <property type="entry name" value="EmrE-like"/>
</dbReference>
<feature type="transmembrane region" description="Helical" evidence="2">
    <location>
        <begin position="210"/>
        <end position="232"/>
    </location>
</feature>
<organism evidence="4 5">
    <name type="scientific">Desulfoscipio gibsoniae DSM 7213</name>
    <dbReference type="NCBI Taxonomy" id="767817"/>
    <lineage>
        <taxon>Bacteria</taxon>
        <taxon>Bacillati</taxon>
        <taxon>Bacillota</taxon>
        <taxon>Clostridia</taxon>
        <taxon>Eubacteriales</taxon>
        <taxon>Desulfallaceae</taxon>
        <taxon>Desulfoscipio</taxon>
    </lineage>
</organism>
<evidence type="ECO:0000313" key="5">
    <source>
        <dbReference type="Proteomes" id="UP000013520"/>
    </source>
</evidence>
<evidence type="ECO:0000313" key="4">
    <source>
        <dbReference type="EMBL" id="AGL00737.1"/>
    </source>
</evidence>
<feature type="domain" description="EamA" evidence="3">
    <location>
        <begin position="147"/>
        <end position="281"/>
    </location>
</feature>
<feature type="transmembrane region" description="Helical" evidence="2">
    <location>
        <begin position="177"/>
        <end position="198"/>
    </location>
</feature>
<feature type="domain" description="EamA" evidence="3">
    <location>
        <begin position="9"/>
        <end position="135"/>
    </location>
</feature>
<dbReference type="InterPro" id="IPR000620">
    <property type="entry name" value="EamA_dom"/>
</dbReference>
<dbReference type="Pfam" id="PF00892">
    <property type="entry name" value="EamA"/>
    <property type="match status" value="2"/>
</dbReference>